<organism evidence="2 3">
    <name type="scientific">Hypholoma sublateritium (strain FD-334 SS-4)</name>
    <dbReference type="NCBI Taxonomy" id="945553"/>
    <lineage>
        <taxon>Eukaryota</taxon>
        <taxon>Fungi</taxon>
        <taxon>Dikarya</taxon>
        <taxon>Basidiomycota</taxon>
        <taxon>Agaricomycotina</taxon>
        <taxon>Agaricomycetes</taxon>
        <taxon>Agaricomycetidae</taxon>
        <taxon>Agaricales</taxon>
        <taxon>Agaricineae</taxon>
        <taxon>Strophariaceae</taxon>
        <taxon>Hypholoma</taxon>
    </lineage>
</organism>
<feature type="domain" description="DUF6570" evidence="1">
    <location>
        <begin position="118"/>
        <end position="265"/>
    </location>
</feature>
<sequence>MEPEQGNAEGLVERMIKNDFLRPPTWEELDSATAQFIDATSNSAMERRACGSCARETPHRDLKKIPIESSHHHKLLSPSTSHPAHELTNSMLLYKAAVNMSTKQFDICLECEASIKSDKVPKHSLANNMWIGEVPRELKGLTLPERILIAKYYPAAYIIKLFPKKQGAKNWDRTQMHNGLKGNVSTYKLDPKQVTSMVDGVNYPPAARILSATIGVTFLGPKGLPESTMPEMFRVRRRRVKEALTWLKTNNPLYANIEISEENLHGLPVDGIPPEIMLVAKYSSDVMAAEKEGAGYVPEDAGDEGYKTH</sequence>
<proteinExistence type="predicted"/>
<dbReference type="Proteomes" id="UP000054270">
    <property type="component" value="Unassembled WGS sequence"/>
</dbReference>
<accession>A0A0D2LSQ9</accession>
<gene>
    <name evidence="2" type="ORF">HYPSUDRAFT_209157</name>
</gene>
<dbReference type="AlphaFoldDB" id="A0A0D2LSQ9"/>
<reference evidence="3" key="1">
    <citation type="submission" date="2014-04" db="EMBL/GenBank/DDBJ databases">
        <title>Evolutionary Origins and Diversification of the Mycorrhizal Mutualists.</title>
        <authorList>
            <consortium name="DOE Joint Genome Institute"/>
            <consortium name="Mycorrhizal Genomics Consortium"/>
            <person name="Kohler A."/>
            <person name="Kuo A."/>
            <person name="Nagy L.G."/>
            <person name="Floudas D."/>
            <person name="Copeland A."/>
            <person name="Barry K.W."/>
            <person name="Cichocki N."/>
            <person name="Veneault-Fourrey C."/>
            <person name="LaButti K."/>
            <person name="Lindquist E.A."/>
            <person name="Lipzen A."/>
            <person name="Lundell T."/>
            <person name="Morin E."/>
            <person name="Murat C."/>
            <person name="Riley R."/>
            <person name="Ohm R."/>
            <person name="Sun H."/>
            <person name="Tunlid A."/>
            <person name="Henrissat B."/>
            <person name="Grigoriev I.V."/>
            <person name="Hibbett D.S."/>
            <person name="Martin F."/>
        </authorList>
    </citation>
    <scope>NUCLEOTIDE SEQUENCE [LARGE SCALE GENOMIC DNA]</scope>
    <source>
        <strain evidence="3">FD-334 SS-4</strain>
    </source>
</reference>
<dbReference type="Pfam" id="PF20209">
    <property type="entry name" value="DUF6570"/>
    <property type="match status" value="1"/>
</dbReference>
<dbReference type="EMBL" id="KN817707">
    <property type="protein sequence ID" value="KJA13878.1"/>
    <property type="molecule type" value="Genomic_DNA"/>
</dbReference>
<dbReference type="STRING" id="945553.A0A0D2LSQ9"/>
<evidence type="ECO:0000259" key="1">
    <source>
        <dbReference type="Pfam" id="PF20209"/>
    </source>
</evidence>
<dbReference type="OMA" id="HEHIERF"/>
<name>A0A0D2LSQ9_HYPSF</name>
<dbReference type="InterPro" id="IPR046700">
    <property type="entry name" value="DUF6570"/>
</dbReference>
<evidence type="ECO:0000313" key="2">
    <source>
        <dbReference type="EMBL" id="KJA13878.1"/>
    </source>
</evidence>
<evidence type="ECO:0000313" key="3">
    <source>
        <dbReference type="Proteomes" id="UP000054270"/>
    </source>
</evidence>
<dbReference type="OrthoDB" id="3257061at2759"/>
<keyword evidence="3" id="KW-1185">Reference proteome</keyword>
<protein>
    <recommendedName>
        <fullName evidence="1">DUF6570 domain-containing protein</fullName>
    </recommendedName>
</protein>